<dbReference type="GO" id="GO:0004843">
    <property type="term" value="F:cysteine-type deubiquitinase activity"/>
    <property type="evidence" value="ECO:0007669"/>
    <property type="project" value="InterPro"/>
</dbReference>
<dbReference type="InterPro" id="IPR038765">
    <property type="entry name" value="Papain-like_cys_pep_sf"/>
</dbReference>
<dbReference type="InterPro" id="IPR018200">
    <property type="entry name" value="USP_CS"/>
</dbReference>
<dbReference type="PROSITE" id="PS00973">
    <property type="entry name" value="USP_2"/>
    <property type="match status" value="1"/>
</dbReference>
<evidence type="ECO:0000313" key="3">
    <source>
        <dbReference type="Proteomes" id="UP000469452"/>
    </source>
</evidence>
<name>A0A6A5AK26_APHAT</name>
<protein>
    <recommendedName>
        <fullName evidence="1">USP domain-containing protein</fullName>
    </recommendedName>
</protein>
<evidence type="ECO:0000259" key="1">
    <source>
        <dbReference type="PROSITE" id="PS50235"/>
    </source>
</evidence>
<organism evidence="2 3">
    <name type="scientific">Aphanomyces astaci</name>
    <name type="common">Crayfish plague agent</name>
    <dbReference type="NCBI Taxonomy" id="112090"/>
    <lineage>
        <taxon>Eukaryota</taxon>
        <taxon>Sar</taxon>
        <taxon>Stramenopiles</taxon>
        <taxon>Oomycota</taxon>
        <taxon>Saprolegniomycetes</taxon>
        <taxon>Saprolegniales</taxon>
        <taxon>Verrucalvaceae</taxon>
        <taxon>Aphanomyces</taxon>
    </lineage>
</organism>
<evidence type="ECO:0000313" key="2">
    <source>
        <dbReference type="EMBL" id="KAF0753526.1"/>
    </source>
</evidence>
<sequence length="120" mass="13516">MKRTVVADAPSHLLVTMSRFQYNLQRGVREKVCTPVACTTSLHLPVHNNVDVGLPSNLGGDHVIDDDHVTYDLYAVTIHAGSRADHGHYYTFARHEVRTSCLRYCAHRVALFEISFAYSM</sequence>
<gene>
    <name evidence="2" type="ORF">AaE_005678</name>
</gene>
<dbReference type="EMBL" id="VJMI01011178">
    <property type="protein sequence ID" value="KAF0753526.1"/>
    <property type="molecule type" value="Genomic_DNA"/>
</dbReference>
<comment type="caution">
    <text evidence="2">The sequence shown here is derived from an EMBL/GenBank/DDBJ whole genome shotgun (WGS) entry which is preliminary data.</text>
</comment>
<dbReference type="InterPro" id="IPR001394">
    <property type="entry name" value="Peptidase_C19_UCH"/>
</dbReference>
<dbReference type="Pfam" id="PF00443">
    <property type="entry name" value="UCH"/>
    <property type="match status" value="1"/>
</dbReference>
<reference evidence="2 3" key="1">
    <citation type="submission" date="2019-06" db="EMBL/GenBank/DDBJ databases">
        <title>Genomics analysis of Aphanomyces spp. identifies a new class of oomycete effector associated with host adaptation.</title>
        <authorList>
            <person name="Gaulin E."/>
        </authorList>
    </citation>
    <scope>NUCLEOTIDE SEQUENCE [LARGE SCALE GENOMIC DNA]</scope>
    <source>
        <strain evidence="2 3">E</strain>
    </source>
</reference>
<proteinExistence type="predicted"/>
<dbReference type="Gene3D" id="3.90.70.10">
    <property type="entry name" value="Cysteine proteinases"/>
    <property type="match status" value="1"/>
</dbReference>
<dbReference type="PROSITE" id="PS50235">
    <property type="entry name" value="USP_3"/>
    <property type="match status" value="1"/>
</dbReference>
<accession>A0A6A5AK26</accession>
<dbReference type="SUPFAM" id="SSF54001">
    <property type="entry name" value="Cysteine proteinases"/>
    <property type="match status" value="1"/>
</dbReference>
<dbReference type="AlphaFoldDB" id="A0A6A5AK26"/>
<dbReference type="InterPro" id="IPR028889">
    <property type="entry name" value="USP"/>
</dbReference>
<dbReference type="GO" id="GO:0016579">
    <property type="term" value="P:protein deubiquitination"/>
    <property type="evidence" value="ECO:0007669"/>
    <property type="project" value="InterPro"/>
</dbReference>
<dbReference type="Proteomes" id="UP000469452">
    <property type="component" value="Unassembled WGS sequence"/>
</dbReference>
<feature type="domain" description="USP" evidence="1">
    <location>
        <begin position="1"/>
        <end position="120"/>
    </location>
</feature>